<keyword evidence="2" id="KW-0121">Carboxypeptidase</keyword>
<feature type="chain" id="PRO_5034002268" evidence="1">
    <location>
        <begin position="24"/>
        <end position="481"/>
    </location>
</feature>
<evidence type="ECO:0000313" key="2">
    <source>
        <dbReference type="EMBL" id="TYB74561.1"/>
    </source>
</evidence>
<sequence length="481" mass="55456">MKANTIKYLLSLFFFAVSLSAFSQKELKNKIVDFMTLAPLESASVYIQNTTIGTVSNPDGKFVLLVPKAHVNDTLVVSSIGYKSYKMAVSLFDNTKEVYLEEDIASLEEVQLVTTPRPKTGNEIVLRSLEELPENLPEKPYMQKGFLRHKERNKKEFKWLIESAITLYDSSFQSPTSKNLKINVDQVRKSYDLRDIDSTLTYTAYLKYKNPSLNLRNKNLRRDTIKTSNLIKAIKWNDTRINGLETLFKGKLNIIRNSNTSAGLFNKEILETHHFDLDTILVDEGRKIYKIKISEGRKLIDLKTKGIYNGGYSAEGLLYVYYDTYAIKRIEYNLVAKSAAQRSRSKTLFGTTVNHKLVINYIEYENRMYPNFVSYETPKLVNVGTKVITSAIAKANNKNEKEVVPNNDERFYYAVQELLFSEIILDEEKITEALSKPWDADIFAAKPYNKTFWESYNTLLESEEDEKLIKDLTKRSTLFKE</sequence>
<accession>A0A8H2LH91</accession>
<keyword evidence="2" id="KW-0378">Hydrolase</keyword>
<evidence type="ECO:0000313" key="3">
    <source>
        <dbReference type="Proteomes" id="UP000323324"/>
    </source>
</evidence>
<dbReference type="Pfam" id="PF13715">
    <property type="entry name" value="CarbopepD_reg_2"/>
    <property type="match status" value="1"/>
</dbReference>
<gene>
    <name evidence="2" type="ORF">ES676_07680</name>
</gene>
<dbReference type="InterPro" id="IPR008969">
    <property type="entry name" value="CarboxyPept-like_regulatory"/>
</dbReference>
<protein>
    <submittedName>
        <fullName evidence="2">Carboxypeptidase-like regulatory domain-containing protein</fullName>
    </submittedName>
</protein>
<keyword evidence="2" id="KW-0645">Protease</keyword>
<evidence type="ECO:0000256" key="1">
    <source>
        <dbReference type="SAM" id="SignalP"/>
    </source>
</evidence>
<comment type="caution">
    <text evidence="2">The sequence shown here is derived from an EMBL/GenBank/DDBJ whole genome shotgun (WGS) entry which is preliminary data.</text>
</comment>
<dbReference type="Proteomes" id="UP000323324">
    <property type="component" value="Unassembled WGS sequence"/>
</dbReference>
<dbReference type="EMBL" id="VSKM01000006">
    <property type="protein sequence ID" value="TYB74561.1"/>
    <property type="molecule type" value="Genomic_DNA"/>
</dbReference>
<proteinExistence type="predicted"/>
<dbReference type="GO" id="GO:0004180">
    <property type="term" value="F:carboxypeptidase activity"/>
    <property type="evidence" value="ECO:0007669"/>
    <property type="project" value="UniProtKB-KW"/>
</dbReference>
<name>A0A8H2LH91_9FLAO</name>
<feature type="signal peptide" evidence="1">
    <location>
        <begin position="1"/>
        <end position="23"/>
    </location>
</feature>
<reference evidence="2 3" key="1">
    <citation type="submission" date="2019-08" db="EMBL/GenBank/DDBJ databases">
        <title>Genomes of Antarctic Bizionia species.</title>
        <authorList>
            <person name="Bowman J.P."/>
        </authorList>
    </citation>
    <scope>NUCLEOTIDE SEQUENCE [LARGE SCALE GENOMIC DNA]</scope>
    <source>
        <strain evidence="2 3">HFD</strain>
    </source>
</reference>
<dbReference type="SUPFAM" id="SSF49464">
    <property type="entry name" value="Carboxypeptidase regulatory domain-like"/>
    <property type="match status" value="1"/>
</dbReference>
<dbReference type="AlphaFoldDB" id="A0A8H2LH91"/>
<keyword evidence="3" id="KW-1185">Reference proteome</keyword>
<keyword evidence="1" id="KW-0732">Signal</keyword>
<organism evidence="2 3">
    <name type="scientific">Bizionia saleffrena</name>
    <dbReference type="NCBI Taxonomy" id="291189"/>
    <lineage>
        <taxon>Bacteria</taxon>
        <taxon>Pseudomonadati</taxon>
        <taxon>Bacteroidota</taxon>
        <taxon>Flavobacteriia</taxon>
        <taxon>Flavobacteriales</taxon>
        <taxon>Flavobacteriaceae</taxon>
        <taxon>Bizionia</taxon>
    </lineage>
</organism>